<feature type="transmembrane region" description="Helical" evidence="5">
    <location>
        <begin position="63"/>
        <end position="87"/>
    </location>
</feature>
<reference evidence="8 10" key="2">
    <citation type="submission" date="2024-07" db="EMBL/GenBank/DDBJ databases">
        <authorList>
            <person name="Akdeniz Z."/>
        </authorList>
    </citation>
    <scope>NUCLEOTIDE SEQUENCE [LARGE SCALE GENOMIC DNA]</scope>
</reference>
<evidence type="ECO:0000313" key="8">
    <source>
        <dbReference type="EMBL" id="CAL6067456.1"/>
    </source>
</evidence>
<reference evidence="6" key="1">
    <citation type="submission" date="2023-06" db="EMBL/GenBank/DDBJ databases">
        <authorList>
            <person name="Kurt Z."/>
        </authorList>
    </citation>
    <scope>NUCLEOTIDE SEQUENCE</scope>
</reference>
<gene>
    <name evidence="6" type="ORF">HINF_LOCUS21808</name>
    <name evidence="8" type="ORF">HINF_LOCUS53030</name>
    <name evidence="7" type="ORF">HINF_LOCUS61928</name>
    <name evidence="9" type="ORF">HINF_LOCUS68367</name>
</gene>
<dbReference type="PANTHER" id="PTHR16201:SF34">
    <property type="entry name" value="LYSOSOMAL AMINO ACID TRANSPORTER 1"/>
    <property type="match status" value="1"/>
</dbReference>
<evidence type="ECO:0000256" key="5">
    <source>
        <dbReference type="SAM" id="Phobius"/>
    </source>
</evidence>
<name>A0AA86P986_9EUKA</name>
<dbReference type="InterPro" id="IPR006603">
    <property type="entry name" value="PQ-loop_rpt"/>
</dbReference>
<evidence type="ECO:0000313" key="9">
    <source>
        <dbReference type="EMBL" id="CAL6096306.1"/>
    </source>
</evidence>
<feature type="transmembrane region" description="Helical" evidence="5">
    <location>
        <begin position="32"/>
        <end position="51"/>
    </location>
</feature>
<comment type="subcellular location">
    <subcellularLocation>
        <location evidence="1">Membrane</location>
        <topology evidence="1">Multi-pass membrane protein</topology>
    </subcellularLocation>
</comment>
<organism evidence="6">
    <name type="scientific">Hexamita inflata</name>
    <dbReference type="NCBI Taxonomy" id="28002"/>
    <lineage>
        <taxon>Eukaryota</taxon>
        <taxon>Metamonada</taxon>
        <taxon>Diplomonadida</taxon>
        <taxon>Hexamitidae</taxon>
        <taxon>Hexamitinae</taxon>
        <taxon>Hexamita</taxon>
    </lineage>
</organism>
<dbReference type="FunFam" id="1.20.1280.290:FF:000009">
    <property type="entry name" value="PQ loop repeat family protein"/>
    <property type="match status" value="1"/>
</dbReference>
<comment type="caution">
    <text evidence="6">The sequence shown here is derived from an EMBL/GenBank/DDBJ whole genome shotgun (WGS) entry which is preliminary data.</text>
</comment>
<feature type="transmembrane region" description="Helical" evidence="5">
    <location>
        <begin position="174"/>
        <end position="192"/>
    </location>
</feature>
<evidence type="ECO:0000313" key="7">
    <source>
        <dbReference type="EMBL" id="CAI9974283.1"/>
    </source>
</evidence>
<feature type="transmembrane region" description="Helical" evidence="5">
    <location>
        <begin position="244"/>
        <end position="267"/>
    </location>
</feature>
<dbReference type="EMBL" id="CAXDID020000268">
    <property type="protein sequence ID" value="CAL6067456.1"/>
    <property type="molecule type" value="Genomic_DNA"/>
</dbReference>
<sequence length="320" mass="35460">MVCRCEDSNYNKFIAGVFQQCITGTSGVTSFIFGWVSIVSWILACLPQIRANYLVKRSEAMSMVFILCWIVGDTFNLIACFILGQLFTQKVLSIVYVVFDVILVSQHFYYLKPKNQTQGSSTKFKALESVVYVFIAASLVNNILWGGFYNSFGLGLQEMTYGLCPSSLDLGHKSAQYIIGNILAYAAIPLYVTSRPGQIIKNHKRKTAVGLSVGMFCITISGNGTQLISLFAMTSDSSYLVSQIPFILGALLPALCDVFIVIQWFVFSQYDKKRINRKEMIDSDSKNAGNDVELHAANISIMPIQGTETLESSAITSEHK</sequence>
<keyword evidence="4 5" id="KW-0472">Membrane</keyword>
<evidence type="ECO:0000256" key="4">
    <source>
        <dbReference type="ARBA" id="ARBA00023136"/>
    </source>
</evidence>
<dbReference type="EMBL" id="CATOUU010001142">
    <property type="protein sequence ID" value="CAI9974283.1"/>
    <property type="molecule type" value="Genomic_DNA"/>
</dbReference>
<dbReference type="InterPro" id="IPR051415">
    <property type="entry name" value="LAAT-1"/>
</dbReference>
<feature type="transmembrane region" description="Helical" evidence="5">
    <location>
        <begin position="93"/>
        <end position="111"/>
    </location>
</feature>
<dbReference type="SMART" id="SM00679">
    <property type="entry name" value="CTNS"/>
    <property type="match status" value="2"/>
</dbReference>
<keyword evidence="3 5" id="KW-1133">Transmembrane helix</keyword>
<accession>A0AA86P986</accession>
<evidence type="ECO:0000313" key="10">
    <source>
        <dbReference type="Proteomes" id="UP001642409"/>
    </source>
</evidence>
<proteinExistence type="predicted"/>
<keyword evidence="2 5" id="KW-0812">Transmembrane</keyword>
<dbReference type="Proteomes" id="UP001642409">
    <property type="component" value="Unassembled WGS sequence"/>
</dbReference>
<dbReference type="GO" id="GO:0015174">
    <property type="term" value="F:basic amino acid transmembrane transporter activity"/>
    <property type="evidence" value="ECO:0007669"/>
    <property type="project" value="TreeGrafter"/>
</dbReference>
<dbReference type="Pfam" id="PF04193">
    <property type="entry name" value="PQ-loop"/>
    <property type="match status" value="2"/>
</dbReference>
<dbReference type="EMBL" id="CATOUU010000558">
    <property type="protein sequence ID" value="CAI9934163.1"/>
    <property type="molecule type" value="Genomic_DNA"/>
</dbReference>
<protein>
    <submittedName>
        <fullName evidence="6">Seven transmembrane protein 1</fullName>
    </submittedName>
    <submittedName>
        <fullName evidence="8">Seven_transmembrane protein 1</fullName>
    </submittedName>
</protein>
<evidence type="ECO:0000256" key="2">
    <source>
        <dbReference type="ARBA" id="ARBA00022692"/>
    </source>
</evidence>
<evidence type="ECO:0000313" key="6">
    <source>
        <dbReference type="EMBL" id="CAI9934163.1"/>
    </source>
</evidence>
<dbReference type="AlphaFoldDB" id="A0AA86P986"/>
<dbReference type="GO" id="GO:0098852">
    <property type="term" value="C:lytic vacuole membrane"/>
    <property type="evidence" value="ECO:0007669"/>
    <property type="project" value="UniProtKB-ARBA"/>
</dbReference>
<feature type="transmembrane region" description="Helical" evidence="5">
    <location>
        <begin position="213"/>
        <end position="232"/>
    </location>
</feature>
<evidence type="ECO:0000256" key="3">
    <source>
        <dbReference type="ARBA" id="ARBA00022989"/>
    </source>
</evidence>
<keyword evidence="10" id="KW-1185">Reference proteome</keyword>
<evidence type="ECO:0000256" key="1">
    <source>
        <dbReference type="ARBA" id="ARBA00004141"/>
    </source>
</evidence>
<dbReference type="EMBL" id="CAXDID020000484">
    <property type="protein sequence ID" value="CAL6096306.1"/>
    <property type="molecule type" value="Genomic_DNA"/>
</dbReference>
<feature type="transmembrane region" description="Helical" evidence="5">
    <location>
        <begin position="131"/>
        <end position="154"/>
    </location>
</feature>
<dbReference type="PANTHER" id="PTHR16201">
    <property type="entry name" value="SEVEN TRANSMEMBRANE PROTEIN 1-RELATED"/>
    <property type="match status" value="1"/>
</dbReference>
<dbReference type="Gene3D" id="1.20.1280.290">
    <property type="match status" value="2"/>
</dbReference>